<dbReference type="AlphaFoldDB" id="A0A0K1JIF2"/>
<accession>A0A0K1JIF2</accession>
<evidence type="ECO:0000256" key="1">
    <source>
        <dbReference type="SAM" id="Phobius"/>
    </source>
</evidence>
<protein>
    <recommendedName>
        <fullName evidence="4">4-hydroxybenzoate polyprenyltransferase</fullName>
    </recommendedName>
</protein>
<name>A0A0K1JIF2_9MICO</name>
<dbReference type="STRING" id="571913.VV02_12565"/>
<dbReference type="EMBL" id="CP011112">
    <property type="protein sequence ID" value="AKU16502.1"/>
    <property type="molecule type" value="Genomic_DNA"/>
</dbReference>
<gene>
    <name evidence="2" type="ORF">VV02_12565</name>
</gene>
<proteinExistence type="predicted"/>
<keyword evidence="3" id="KW-1185">Reference proteome</keyword>
<sequence length="63" mass="6865">MTSSLISFAAAEGEHAERELPMPPIGYGLCAIGFFLILLAILWSFRNTAAKLGATTPHHEQEH</sequence>
<dbReference type="RefSeq" id="WP_052591848.1">
    <property type="nucleotide sequence ID" value="NZ_CP011112.1"/>
</dbReference>
<reference evidence="2 3" key="1">
    <citation type="submission" date="2015-03" db="EMBL/GenBank/DDBJ databases">
        <title>Luteipulveratus halotolerans sp. nov., a novel actinobacterium (Dermacoccaceae) from Sarawak, Malaysia.</title>
        <authorList>
            <person name="Juboi H."/>
            <person name="Basik A."/>
            <person name="Shamsul S.S."/>
            <person name="Arnold P."/>
            <person name="Schmitt E.K."/>
            <person name="Sanglier J.-J."/>
            <person name="Yeo T."/>
        </authorList>
    </citation>
    <scope>NUCLEOTIDE SEQUENCE [LARGE SCALE GENOMIC DNA]</scope>
    <source>
        <strain evidence="2 3">MN07-A0370</strain>
    </source>
</reference>
<keyword evidence="1" id="KW-1133">Transmembrane helix</keyword>
<keyword evidence="1" id="KW-0472">Membrane</keyword>
<dbReference type="Proteomes" id="UP000066480">
    <property type="component" value="Chromosome"/>
</dbReference>
<feature type="transmembrane region" description="Helical" evidence="1">
    <location>
        <begin position="25"/>
        <end position="45"/>
    </location>
</feature>
<evidence type="ECO:0008006" key="4">
    <source>
        <dbReference type="Google" id="ProtNLM"/>
    </source>
</evidence>
<organism evidence="2 3">
    <name type="scientific">Luteipulveratus mongoliensis</name>
    <dbReference type="NCBI Taxonomy" id="571913"/>
    <lineage>
        <taxon>Bacteria</taxon>
        <taxon>Bacillati</taxon>
        <taxon>Actinomycetota</taxon>
        <taxon>Actinomycetes</taxon>
        <taxon>Micrococcales</taxon>
        <taxon>Dermacoccaceae</taxon>
        <taxon>Luteipulveratus</taxon>
    </lineage>
</organism>
<evidence type="ECO:0000313" key="2">
    <source>
        <dbReference type="EMBL" id="AKU16502.1"/>
    </source>
</evidence>
<keyword evidence="1" id="KW-0812">Transmembrane</keyword>
<evidence type="ECO:0000313" key="3">
    <source>
        <dbReference type="Proteomes" id="UP000066480"/>
    </source>
</evidence>
<dbReference type="KEGG" id="lmoi:VV02_12565"/>